<proteinExistence type="predicted"/>
<evidence type="ECO:0000313" key="4">
    <source>
        <dbReference type="Proteomes" id="UP000093694"/>
    </source>
</evidence>
<reference evidence="2 4" key="2">
    <citation type="journal article" date="2016" name="Front. Microbiol.">
        <title>Industrial Acetogenic Biocatalysts: A Comparative Metabolic and Genomic Analysis.</title>
        <authorList>
            <person name="Bengelsdorf F."/>
            <person name="Poehlein A."/>
            <person name="Sonja S."/>
            <person name="Erz C."/>
            <person name="Hummel T."/>
            <person name="Hoffmeister S."/>
            <person name="Daniel R."/>
            <person name="Durre P."/>
        </authorList>
    </citation>
    <scope>NUCLEOTIDE SEQUENCE [LARGE SCALE GENOMIC DNA]</scope>
    <source>
        <strain evidence="2 4">PTA-10522</strain>
    </source>
</reference>
<evidence type="ECO:0000313" key="1">
    <source>
        <dbReference type="EMBL" id="OAA85735.1"/>
    </source>
</evidence>
<dbReference type="Proteomes" id="UP000077384">
    <property type="component" value="Unassembled WGS sequence"/>
</dbReference>
<comment type="caution">
    <text evidence="1">The sequence shown here is derived from an EMBL/GenBank/DDBJ whole genome shotgun (WGS) entry which is preliminary data.</text>
</comment>
<organism evidence="1 3">
    <name type="scientific">Clostridium coskatii</name>
    <dbReference type="NCBI Taxonomy" id="1705578"/>
    <lineage>
        <taxon>Bacteria</taxon>
        <taxon>Bacillati</taxon>
        <taxon>Bacillota</taxon>
        <taxon>Clostridia</taxon>
        <taxon>Eubacteriales</taxon>
        <taxon>Clostridiaceae</taxon>
        <taxon>Clostridium</taxon>
    </lineage>
</organism>
<dbReference type="Proteomes" id="UP000093694">
    <property type="component" value="Unassembled WGS sequence"/>
</dbReference>
<evidence type="ECO:0008006" key="5">
    <source>
        <dbReference type="Google" id="ProtNLM"/>
    </source>
</evidence>
<dbReference type="RefSeq" id="WP_063602515.1">
    <property type="nucleotide sequence ID" value="NZ_LITQ01000048.1"/>
</dbReference>
<accession>A0A162IZS7</accession>
<keyword evidence="4" id="KW-1185">Reference proteome</keyword>
<protein>
    <recommendedName>
        <fullName evidence="5">DUF1292 domain-containing protein</fullName>
    </recommendedName>
</protein>
<gene>
    <name evidence="2" type="ORF">CLCOS_34800</name>
    <name evidence="1" type="ORF">WX73_03175</name>
</gene>
<sequence length="217" mass="24887">MSKANQFLKCEKDKYGKIFVAINYAIDNISPFLDKDILNRRKYVSKISTLKKYIDLIEAAQGELDTGGFLNKLKSDKYISLLEDYKNDNLESLFQLEKCSTCQCLNCTSDCKFDSCLGCKSGSKIVNCDKKKINITRHDSFSLNLTNDKTGESDRYTVLAVLQDVQLDRKYIIIENTLSKEKFILYYYPGISEDSYGEISDAEEFDFIVSTFQSIEE</sequence>
<dbReference type="AlphaFoldDB" id="A0A162IZS7"/>
<dbReference type="EMBL" id="LROR01000071">
    <property type="protein sequence ID" value="OBR91436.1"/>
    <property type="molecule type" value="Genomic_DNA"/>
</dbReference>
<evidence type="ECO:0000313" key="3">
    <source>
        <dbReference type="Proteomes" id="UP000077384"/>
    </source>
</evidence>
<reference evidence="1 3" key="1">
    <citation type="journal article" date="2015" name="Biotechnol. Bioeng.">
        <title>Genome sequence and phenotypic characterization of Caulobacter segnis.</title>
        <authorList>
            <person name="Patel S."/>
            <person name="Fletcher B."/>
            <person name="Scott D.C."/>
            <person name="Ely B."/>
        </authorList>
    </citation>
    <scope>NUCLEOTIDE SEQUENCE [LARGE SCALE GENOMIC DNA]</scope>
    <source>
        <strain evidence="1 3">PS02</strain>
    </source>
</reference>
<evidence type="ECO:0000313" key="2">
    <source>
        <dbReference type="EMBL" id="OBR91436.1"/>
    </source>
</evidence>
<dbReference type="EMBL" id="LITQ01000048">
    <property type="protein sequence ID" value="OAA85735.1"/>
    <property type="molecule type" value="Genomic_DNA"/>
</dbReference>
<name>A0A162IZS7_9CLOT</name>
<dbReference type="PATRIC" id="fig|1705578.3.peg.3239"/>